<dbReference type="InterPro" id="IPR007111">
    <property type="entry name" value="NACHT_NTPase"/>
</dbReference>
<comment type="caution">
    <text evidence="3">The sequence shown here is derived from an EMBL/GenBank/DDBJ whole genome shotgun (WGS) entry which is preliminary data.</text>
</comment>
<evidence type="ECO:0000313" key="3">
    <source>
        <dbReference type="EMBL" id="KXX79431.1"/>
    </source>
</evidence>
<dbReference type="Gene3D" id="1.25.40.20">
    <property type="entry name" value="Ankyrin repeat-containing domain"/>
    <property type="match status" value="1"/>
</dbReference>
<dbReference type="PROSITE" id="PS50837">
    <property type="entry name" value="NACHT"/>
    <property type="match status" value="1"/>
</dbReference>
<evidence type="ECO:0000259" key="2">
    <source>
        <dbReference type="PROSITE" id="PS50837"/>
    </source>
</evidence>
<organism evidence="3 4">
    <name type="scientific">Madurella mycetomatis</name>
    <dbReference type="NCBI Taxonomy" id="100816"/>
    <lineage>
        <taxon>Eukaryota</taxon>
        <taxon>Fungi</taxon>
        <taxon>Dikarya</taxon>
        <taxon>Ascomycota</taxon>
        <taxon>Pezizomycotina</taxon>
        <taxon>Sordariomycetes</taxon>
        <taxon>Sordariomycetidae</taxon>
        <taxon>Sordariales</taxon>
        <taxon>Sordariales incertae sedis</taxon>
        <taxon>Madurella</taxon>
    </lineage>
</organism>
<dbReference type="OrthoDB" id="194358at2759"/>
<dbReference type="STRING" id="100816.A0A175W7M2"/>
<reference evidence="3 4" key="1">
    <citation type="journal article" date="2016" name="Genome Announc.">
        <title>Genome Sequence of Madurella mycetomatis mm55, Isolated from a Human Mycetoma Case in Sudan.</title>
        <authorList>
            <person name="Smit S."/>
            <person name="Derks M.F."/>
            <person name="Bervoets S."/>
            <person name="Fahal A."/>
            <person name="van Leeuwen W."/>
            <person name="van Belkum A."/>
            <person name="van de Sande W.W."/>
        </authorList>
    </citation>
    <scope>NUCLEOTIDE SEQUENCE [LARGE SCALE GENOMIC DNA]</scope>
    <source>
        <strain evidence="4">mm55</strain>
    </source>
</reference>
<sequence length="918" mass="103113">MEPVGFVASIIATVQVADRVISLCKRLLAAARDAPADIRLILVETSTLRGILDSLQFLSSCSHGHAALNNLVGDEGPVEGCRRAIQELEVLLKPGTVIDSESKTKAILAVVSWSMKEAKARKLLEQLRQYKSTINLAVATESVQDVKDLKRKANKIHAALTDLQRRDVYNWLYSTDPSPLHHKSCKLYEPGTGEWLFRSPVWTSWLEEKTRCIWIHGIPGAGKTIFASHLIETVMKYCAQQSWTWPRFACVYYYCYFGHGQDEAIPFLKWVLNQLCRQLDQVPESLYQLYRLGGEPSLSSLLNVLEEVMDDFDKVYVFLDAVDESMPREDLLRVLRDLATDSRFEKLRILATSREYIDIETAMMEISTPISMRNPLLDRDIAAFVQSQLAKHPKLSRWPVEIREQVLEALVTKAKGMFRWVVCQIDALRRLKPDRNVIETALANLPKTLDETYERIFLDIPEDARLFKTLEADEPYESASYSFDEDLLREFCGCLVTLTRVQYRRGVDENLVMVSFAHYTVVEFLEATRIERGPAAPFALRGPFNAECIKALFLAAAGHDCDDAWESMGQFDFHGAKLCSPEYTTVLDPAFQLLGTAKQRFQPLPEIYYAGRAFTNDDINFVFETFHRASKTSLSSQPAQPAGIDTYLFSLQIDGSGALANSFVETLGGLQKIMNYRLDLEFELDDNAFFTDEPSREIIAGFPGPKTWHFQGTVMEFYVHIPYFTHFPGLTDAIYAAAGYFDPSIIMLLFIGRSAHPGHGQSAEERCSPCLALKKLLQLGAKPTVPGYAVGPLQIAIAMKYFVGVRLLLEAGADPNDVGDLGGAIGTPDKGAMLKWFERVRGKSPLHILRNGPFATRRDRTYDSPEADASAKIEALLLEHGARDFVIPQDDGCTSAAETMFVGGSREEKDRALIHQEE</sequence>
<dbReference type="PANTHER" id="PTHR10039">
    <property type="entry name" value="AMELOGENIN"/>
    <property type="match status" value="1"/>
</dbReference>
<dbReference type="PANTHER" id="PTHR10039:SF16">
    <property type="entry name" value="GPI INOSITOL-DEACYLASE"/>
    <property type="match status" value="1"/>
</dbReference>
<dbReference type="InterPro" id="IPR031348">
    <property type="entry name" value="PigL_N"/>
</dbReference>
<feature type="domain" description="NACHT" evidence="2">
    <location>
        <begin position="211"/>
        <end position="354"/>
    </location>
</feature>
<dbReference type="InterPro" id="IPR056884">
    <property type="entry name" value="NPHP3-like_N"/>
</dbReference>
<dbReference type="InterPro" id="IPR036770">
    <property type="entry name" value="Ankyrin_rpt-contain_sf"/>
</dbReference>
<evidence type="ECO:0000256" key="1">
    <source>
        <dbReference type="ARBA" id="ARBA00022737"/>
    </source>
</evidence>
<dbReference type="VEuPathDB" id="FungiDB:MMYC01_203511"/>
<proteinExistence type="predicted"/>
<dbReference type="Pfam" id="PF24883">
    <property type="entry name" value="NPHP3_N"/>
    <property type="match status" value="1"/>
</dbReference>
<dbReference type="EMBL" id="LCTW02000087">
    <property type="protein sequence ID" value="KXX79431.1"/>
    <property type="molecule type" value="Genomic_DNA"/>
</dbReference>
<protein>
    <submittedName>
        <fullName evidence="3">Vegetative incompatibility protein HET-E-1</fullName>
    </submittedName>
</protein>
<dbReference type="SUPFAM" id="SSF52540">
    <property type="entry name" value="P-loop containing nucleoside triphosphate hydrolases"/>
    <property type="match status" value="1"/>
</dbReference>
<dbReference type="Pfam" id="PF17111">
    <property type="entry name" value="PigL_N"/>
    <property type="match status" value="1"/>
</dbReference>
<evidence type="ECO:0000313" key="4">
    <source>
        <dbReference type="Proteomes" id="UP000078237"/>
    </source>
</evidence>
<accession>A0A175W7M2</accession>
<dbReference type="InterPro" id="IPR027417">
    <property type="entry name" value="P-loop_NTPase"/>
</dbReference>
<gene>
    <name evidence="3" type="ORF">MMYC01_203511</name>
</gene>
<dbReference type="AlphaFoldDB" id="A0A175W7M2"/>
<dbReference type="Gene3D" id="3.40.50.300">
    <property type="entry name" value="P-loop containing nucleotide triphosphate hydrolases"/>
    <property type="match status" value="1"/>
</dbReference>
<keyword evidence="4" id="KW-1185">Reference proteome</keyword>
<name>A0A175W7M2_9PEZI</name>
<dbReference type="Proteomes" id="UP000078237">
    <property type="component" value="Unassembled WGS sequence"/>
</dbReference>
<keyword evidence="1" id="KW-0677">Repeat</keyword>